<sequence>MDNRHEVVQCLLRTRLGLAAMPDMQHLLITANGIEAGMRATCLEEVTNGKVKLQRATMAHRLLDQLAQLLGQLESQRGKALESVQGVVIGLEKVVPSHSCIAKYLDEDLRQDNDSLSQELPQIRDKIRGDLEMISAFATRLVEVGRKLLSVAAF</sequence>
<reference evidence="1 2" key="1">
    <citation type="journal article" date="2023" name="bioRxiv">
        <title>High-quality genome assemblies of four members of thePodospora anserinaspecies complex.</title>
        <authorList>
            <person name="Ament-Velasquez S.L."/>
            <person name="Vogan A.A."/>
            <person name="Wallerman O."/>
            <person name="Hartmann F."/>
            <person name="Gautier V."/>
            <person name="Silar P."/>
            <person name="Giraud T."/>
            <person name="Johannesson H."/>
        </authorList>
    </citation>
    <scope>NUCLEOTIDE SEQUENCE [LARGE SCALE GENOMIC DNA]</scope>
    <source>
        <strain evidence="1 2">CBS 411.78</strain>
    </source>
</reference>
<proteinExistence type="predicted"/>
<accession>A0ABR0HAT5</accession>
<name>A0ABR0HAT5_9PEZI</name>
<dbReference type="GeneID" id="87934006"/>
<evidence type="ECO:0000313" key="2">
    <source>
        <dbReference type="Proteomes" id="UP001326199"/>
    </source>
</evidence>
<protein>
    <submittedName>
        <fullName evidence="1">Uncharacterized protein</fullName>
    </submittedName>
</protein>
<keyword evidence="2" id="KW-1185">Reference proteome</keyword>
<gene>
    <name evidence="1" type="ORF">QC763_510957</name>
</gene>
<evidence type="ECO:0000313" key="1">
    <source>
        <dbReference type="EMBL" id="KAK4665146.1"/>
    </source>
</evidence>
<dbReference type="Proteomes" id="UP001326199">
    <property type="component" value="Unassembled WGS sequence"/>
</dbReference>
<organism evidence="1 2">
    <name type="scientific">Podospora pseudopauciseta</name>
    <dbReference type="NCBI Taxonomy" id="2093780"/>
    <lineage>
        <taxon>Eukaryota</taxon>
        <taxon>Fungi</taxon>
        <taxon>Dikarya</taxon>
        <taxon>Ascomycota</taxon>
        <taxon>Pezizomycotina</taxon>
        <taxon>Sordariomycetes</taxon>
        <taxon>Sordariomycetidae</taxon>
        <taxon>Sordariales</taxon>
        <taxon>Podosporaceae</taxon>
        <taxon>Podospora</taxon>
    </lineage>
</organism>
<dbReference type="RefSeq" id="XP_062765112.1">
    <property type="nucleotide sequence ID" value="XM_062913663.1"/>
</dbReference>
<comment type="caution">
    <text evidence="1">The sequence shown here is derived from an EMBL/GenBank/DDBJ whole genome shotgun (WGS) entry which is preliminary data.</text>
</comment>
<dbReference type="EMBL" id="JAFFHB010000006">
    <property type="protein sequence ID" value="KAK4665146.1"/>
    <property type="molecule type" value="Genomic_DNA"/>
</dbReference>